<dbReference type="GeneID" id="39710838"/>
<dbReference type="PANTHER" id="PTHR36181">
    <property type="entry name" value="INTRON-ENCODED ENDONUCLEASE AI3-RELATED"/>
    <property type="match status" value="1"/>
</dbReference>
<dbReference type="GO" id="GO:0005739">
    <property type="term" value="C:mitochondrion"/>
    <property type="evidence" value="ECO:0007669"/>
    <property type="project" value="UniProtKB-ARBA"/>
</dbReference>
<keyword evidence="2" id="KW-0687">Ribonucleoprotein</keyword>
<geneLocation type="mitochondrion" evidence="2"/>
<evidence type="ECO:0000313" key="2">
    <source>
        <dbReference type="EMBL" id="QBL01970.1"/>
    </source>
</evidence>
<accession>A0A481ZJ32</accession>
<feature type="domain" description="Homing endonuclease LAGLIDADG" evidence="1">
    <location>
        <begin position="8"/>
        <end position="87"/>
    </location>
</feature>
<keyword evidence="2" id="KW-0689">Ribosomal protein</keyword>
<dbReference type="Pfam" id="PF00961">
    <property type="entry name" value="LAGLIDADG_1"/>
    <property type="match status" value="2"/>
</dbReference>
<dbReference type="InterPro" id="IPR004860">
    <property type="entry name" value="LAGLIDADG_dom"/>
</dbReference>
<reference evidence="2" key="2">
    <citation type="submission" date="2019-02" db="EMBL/GenBank/DDBJ databases">
        <authorList>
            <person name="Zhang Y."/>
            <person name="Zhang Y."/>
        </authorList>
    </citation>
    <scope>NUCLEOTIDE SEQUENCE</scope>
</reference>
<dbReference type="InterPro" id="IPR027434">
    <property type="entry name" value="Homing_endonucl"/>
</dbReference>
<dbReference type="InterPro" id="IPR051289">
    <property type="entry name" value="LAGLIDADG_Endonuclease"/>
</dbReference>
<name>A0A481ZJ32_9PEZI</name>
<dbReference type="RefSeq" id="YP_009582585.1">
    <property type="nucleotide sequence ID" value="NC_041555.1"/>
</dbReference>
<dbReference type="EMBL" id="MK554671">
    <property type="protein sequence ID" value="QBL01970.1"/>
    <property type="molecule type" value="Genomic_DNA"/>
</dbReference>
<dbReference type="PANTHER" id="PTHR36181:SF4">
    <property type="entry name" value="LAGLIDADG ENDONUCLEASE"/>
    <property type="match status" value="1"/>
</dbReference>
<dbReference type="Gene3D" id="3.10.28.10">
    <property type="entry name" value="Homing endonucleases"/>
    <property type="match status" value="3"/>
</dbReference>
<protein>
    <submittedName>
        <fullName evidence="2">Ribosomal protein S3</fullName>
    </submittedName>
</protein>
<evidence type="ECO:0000259" key="1">
    <source>
        <dbReference type="Pfam" id="PF00961"/>
    </source>
</evidence>
<proteinExistence type="predicted"/>
<dbReference type="FunFam" id="3.10.28.10:FF:000010">
    <property type="entry name" value="LAGLIDADG homing endonuclease I-LtrII"/>
    <property type="match status" value="1"/>
</dbReference>
<feature type="domain" description="Homing endonuclease LAGLIDADG" evidence="1">
    <location>
        <begin position="145"/>
        <end position="244"/>
    </location>
</feature>
<sequence>MIRREGKYTNDWGINPRFGIKLHKKDKNLLESIKTGLGDVGSIVDNTDKAVQYRVGSKKDLKLIIEHFDKHPLITQKFADYQLFKQAFELILSKEHLTDNGLKKLVAIKASMNKGLPETLKNYFPNMFPVTRPIVTNQEITANWLSGFTSAEGSFMIYVTESNECKIGYSSYLKFTITQHTRDKALLEKIVKYLDCGRVEKHDENSYVFIVSKFSDINEKVIPFFNKYPIIGIKSEDFKYFCKAAELISNKKHLVSEGLDKIKELKTRMNKGRLAINTEVNSGVKAWTSYYSYSTISKPQMHDVIGIKALDFVDFCKAAEIVKTKKHLRLEGLNRIKELKSIMIKGKVAINTEISSNINPSLLSNKKGYHTFARKTKS</sequence>
<dbReference type="AlphaFoldDB" id="A0A481ZJ32"/>
<gene>
    <name evidence="2" type="primary">rps3</name>
</gene>
<dbReference type="GO" id="GO:0005840">
    <property type="term" value="C:ribosome"/>
    <property type="evidence" value="ECO:0007669"/>
    <property type="project" value="UniProtKB-KW"/>
</dbReference>
<keyword evidence="2" id="KW-0496">Mitochondrion</keyword>
<organism evidence="2">
    <name type="scientific">Dactylellina haptotyla</name>
    <dbReference type="NCBI Taxonomy" id="430498"/>
    <lineage>
        <taxon>Eukaryota</taxon>
        <taxon>Fungi</taxon>
        <taxon>Dikarya</taxon>
        <taxon>Ascomycota</taxon>
        <taxon>Pezizomycotina</taxon>
        <taxon>Orbiliomycetes</taxon>
        <taxon>Orbiliales</taxon>
        <taxon>Orbiliaceae</taxon>
        <taxon>Dactylellina</taxon>
    </lineage>
</organism>
<reference evidence="2" key="1">
    <citation type="journal article" date="2018" name="Mitochondrial DNA Part B Resour">
        <title>The complete mitochondrial genome of the nematode-trapping fungus Dactylellina haptotyla.</title>
        <authorList>
            <person name="Zhou D."/>
            <person name="Zhang Y."/>
            <person name="Xu J."/>
            <person name="Jiang L."/>
            <person name="Zhang K.-Q."/>
            <person name="Zhang Y."/>
        </authorList>
    </citation>
    <scope>NUCLEOTIDE SEQUENCE</scope>
</reference>
<dbReference type="GO" id="GO:0004519">
    <property type="term" value="F:endonuclease activity"/>
    <property type="evidence" value="ECO:0007669"/>
    <property type="project" value="InterPro"/>
</dbReference>
<dbReference type="SUPFAM" id="SSF55608">
    <property type="entry name" value="Homing endonucleases"/>
    <property type="match status" value="2"/>
</dbReference>